<feature type="transmembrane region" description="Helical" evidence="7">
    <location>
        <begin position="9"/>
        <end position="30"/>
    </location>
</feature>
<keyword evidence="10" id="KW-1185">Reference proteome</keyword>
<feature type="transmembrane region" description="Helical" evidence="7">
    <location>
        <begin position="117"/>
        <end position="141"/>
    </location>
</feature>
<dbReference type="AlphaFoldDB" id="A0A8J7G7E8"/>
<organism evidence="9 10">
    <name type="scientific">Longispora fulva</name>
    <dbReference type="NCBI Taxonomy" id="619741"/>
    <lineage>
        <taxon>Bacteria</taxon>
        <taxon>Bacillati</taxon>
        <taxon>Actinomycetota</taxon>
        <taxon>Actinomycetes</taxon>
        <taxon>Micromonosporales</taxon>
        <taxon>Micromonosporaceae</taxon>
        <taxon>Longispora</taxon>
    </lineage>
</organism>
<feature type="transmembrane region" description="Helical" evidence="7">
    <location>
        <begin position="299"/>
        <end position="324"/>
    </location>
</feature>
<comment type="subcellular location">
    <subcellularLocation>
        <location evidence="1 7">Cell membrane</location>
        <topology evidence="1 7">Multi-pass membrane protein</topology>
    </subcellularLocation>
</comment>
<feature type="domain" description="ABC transmembrane type-1" evidence="8">
    <location>
        <begin position="117"/>
        <end position="321"/>
    </location>
</feature>
<protein>
    <submittedName>
        <fullName evidence="9">Peptide/nickel transport system permease protein</fullName>
    </submittedName>
</protein>
<feature type="transmembrane region" description="Helical" evidence="7">
    <location>
        <begin position="198"/>
        <end position="216"/>
    </location>
</feature>
<dbReference type="GO" id="GO:0005886">
    <property type="term" value="C:plasma membrane"/>
    <property type="evidence" value="ECO:0007669"/>
    <property type="project" value="UniProtKB-SubCell"/>
</dbReference>
<name>A0A8J7G7E8_9ACTN</name>
<dbReference type="InterPro" id="IPR000515">
    <property type="entry name" value="MetI-like"/>
</dbReference>
<dbReference type="PANTHER" id="PTHR43163">
    <property type="entry name" value="DIPEPTIDE TRANSPORT SYSTEM PERMEASE PROTEIN DPPB-RELATED"/>
    <property type="match status" value="1"/>
</dbReference>
<keyword evidence="6 7" id="KW-0472">Membrane</keyword>
<evidence type="ECO:0000313" key="10">
    <source>
        <dbReference type="Proteomes" id="UP000622552"/>
    </source>
</evidence>
<dbReference type="RefSeq" id="WP_197002238.1">
    <property type="nucleotide sequence ID" value="NZ_BONS01000004.1"/>
</dbReference>
<dbReference type="SUPFAM" id="SSF161098">
    <property type="entry name" value="MetI-like"/>
    <property type="match status" value="1"/>
</dbReference>
<dbReference type="EMBL" id="JADOUF010000001">
    <property type="protein sequence ID" value="MBG6135078.1"/>
    <property type="molecule type" value="Genomic_DNA"/>
</dbReference>
<keyword evidence="5 7" id="KW-1133">Transmembrane helix</keyword>
<evidence type="ECO:0000256" key="2">
    <source>
        <dbReference type="ARBA" id="ARBA00022448"/>
    </source>
</evidence>
<feature type="transmembrane region" description="Helical" evidence="7">
    <location>
        <begin position="253"/>
        <end position="273"/>
    </location>
</feature>
<dbReference type="PROSITE" id="PS50928">
    <property type="entry name" value="ABC_TM1"/>
    <property type="match status" value="1"/>
</dbReference>
<gene>
    <name evidence="9" type="ORF">IW245_001272</name>
</gene>
<evidence type="ECO:0000256" key="6">
    <source>
        <dbReference type="ARBA" id="ARBA00023136"/>
    </source>
</evidence>
<dbReference type="InterPro" id="IPR035906">
    <property type="entry name" value="MetI-like_sf"/>
</dbReference>
<keyword evidence="4 7" id="KW-0812">Transmembrane</keyword>
<reference evidence="9" key="1">
    <citation type="submission" date="2020-11" db="EMBL/GenBank/DDBJ databases">
        <title>Sequencing the genomes of 1000 actinobacteria strains.</title>
        <authorList>
            <person name="Klenk H.-P."/>
        </authorList>
    </citation>
    <scope>NUCLEOTIDE SEQUENCE</scope>
    <source>
        <strain evidence="9">DSM 45356</strain>
    </source>
</reference>
<evidence type="ECO:0000256" key="4">
    <source>
        <dbReference type="ARBA" id="ARBA00022692"/>
    </source>
</evidence>
<keyword evidence="3" id="KW-1003">Cell membrane</keyword>
<dbReference type="InterPro" id="IPR045621">
    <property type="entry name" value="BPD_transp_1_N"/>
</dbReference>
<accession>A0A8J7G7E8</accession>
<dbReference type="GO" id="GO:0055085">
    <property type="term" value="P:transmembrane transport"/>
    <property type="evidence" value="ECO:0007669"/>
    <property type="project" value="InterPro"/>
</dbReference>
<dbReference type="Pfam" id="PF19300">
    <property type="entry name" value="BPD_transp_1_N"/>
    <property type="match status" value="1"/>
</dbReference>
<evidence type="ECO:0000313" key="9">
    <source>
        <dbReference type="EMBL" id="MBG6135078.1"/>
    </source>
</evidence>
<evidence type="ECO:0000256" key="7">
    <source>
        <dbReference type="RuleBase" id="RU363032"/>
    </source>
</evidence>
<evidence type="ECO:0000256" key="1">
    <source>
        <dbReference type="ARBA" id="ARBA00004651"/>
    </source>
</evidence>
<proteinExistence type="inferred from homology"/>
<dbReference type="PANTHER" id="PTHR43163:SF6">
    <property type="entry name" value="DIPEPTIDE TRANSPORT SYSTEM PERMEASE PROTEIN DPPB-RELATED"/>
    <property type="match status" value="1"/>
</dbReference>
<dbReference type="Gene3D" id="1.10.3720.10">
    <property type="entry name" value="MetI-like"/>
    <property type="match status" value="1"/>
</dbReference>
<dbReference type="Proteomes" id="UP000622552">
    <property type="component" value="Unassembled WGS sequence"/>
</dbReference>
<comment type="similarity">
    <text evidence="7">Belongs to the binding-protein-dependent transport system permease family.</text>
</comment>
<evidence type="ECO:0000256" key="3">
    <source>
        <dbReference type="ARBA" id="ARBA00022475"/>
    </source>
</evidence>
<keyword evidence="2 7" id="KW-0813">Transport</keyword>
<sequence>MAAFLIRRLLGAIVLLFITSMVTFAIFFIVPRIAGQSVDQLAAQYVGKDPSQAEIEATKVKLGLDKPLVVQYGQFVKGIVAGRDFEFGPDKEYCPPPCFGYSFKTQRPVWPDLVDRIGVTASLAAGASILWLIAGVAIGVLSALRKGTFFDRAAMLVALGGVSLPIFFTGLLSLALFRPSGVNYVPLTENPLEWADNLLLPWVTLAFLYAALYARLTRAGMLETMGEDFIRTARAKGLTEPIVVTRHALRATLTPILTVFGLDIGLLLGGAVLTESTYSLPGIGRYAIDAINNNDLPQVLGVTMLAALFIVLANLTVDILYAVADPRVRL</sequence>
<evidence type="ECO:0000259" key="8">
    <source>
        <dbReference type="PROSITE" id="PS50928"/>
    </source>
</evidence>
<evidence type="ECO:0000256" key="5">
    <source>
        <dbReference type="ARBA" id="ARBA00022989"/>
    </source>
</evidence>
<dbReference type="Pfam" id="PF00528">
    <property type="entry name" value="BPD_transp_1"/>
    <property type="match status" value="1"/>
</dbReference>
<dbReference type="CDD" id="cd06261">
    <property type="entry name" value="TM_PBP2"/>
    <property type="match status" value="1"/>
</dbReference>
<feature type="transmembrane region" description="Helical" evidence="7">
    <location>
        <begin position="153"/>
        <end position="178"/>
    </location>
</feature>
<comment type="caution">
    <text evidence="9">The sequence shown here is derived from an EMBL/GenBank/DDBJ whole genome shotgun (WGS) entry which is preliminary data.</text>
</comment>